<name>A6G3R6_9BACT</name>
<protein>
    <recommendedName>
        <fullName evidence="1">ADYC domain-containing protein</fullName>
    </recommendedName>
</protein>
<evidence type="ECO:0000313" key="2">
    <source>
        <dbReference type="EMBL" id="EDM79453.1"/>
    </source>
</evidence>
<evidence type="ECO:0000259" key="1">
    <source>
        <dbReference type="Pfam" id="PF20032"/>
    </source>
</evidence>
<gene>
    <name evidence="2" type="ORF">PPSIR1_35042</name>
</gene>
<evidence type="ECO:0000313" key="3">
    <source>
        <dbReference type="Proteomes" id="UP000005801"/>
    </source>
</evidence>
<proteinExistence type="predicted"/>
<dbReference type="InterPro" id="IPR045426">
    <property type="entry name" value="ADYC"/>
</dbReference>
<dbReference type="EMBL" id="ABCS01000019">
    <property type="protein sequence ID" value="EDM79453.1"/>
    <property type="molecule type" value="Genomic_DNA"/>
</dbReference>
<dbReference type="Proteomes" id="UP000005801">
    <property type="component" value="Unassembled WGS sequence"/>
</dbReference>
<accession>A6G3R6</accession>
<comment type="caution">
    <text evidence="2">The sequence shown here is derived from an EMBL/GenBank/DDBJ whole genome shotgun (WGS) entry which is preliminary data.</text>
</comment>
<dbReference type="AlphaFoldDB" id="A6G3R6"/>
<dbReference type="Pfam" id="PF20032">
    <property type="entry name" value="ADYC"/>
    <property type="match status" value="1"/>
</dbReference>
<sequence length="338" mass="37159">MGAACLGLGLSLAGCVEDDDGDTGGDDTFRERVIGVGYCPPELCGSNSDIGGAFSFDSRSVDANANMIFVTAITPEGDEAVIRVLRDRLELQVGDNPPLQNDEIVGSQLVFDHVEDGVATGERTIIHVDGFQLDAVETWSSPKAQYSTYTFTFRDSDEPEEDRKPLCAEYPWPDSFGLDNLDSTAGLLVQSESYDWYGRAIENVEDPFDWATLGCMGGAYAKKVLMGYDPHHPGTPGEEGKPDLQQNEVMMRMLTARYCEGENHTDPGTPLYWQNEWGWNNFDDTEVELEALWTPDGVACLNTPRLVDRAAVEADCGTLPTCDDFDAADYHMASYRVL</sequence>
<keyword evidence="3" id="KW-1185">Reference proteome</keyword>
<organism evidence="2 3">
    <name type="scientific">Plesiocystis pacifica SIR-1</name>
    <dbReference type="NCBI Taxonomy" id="391625"/>
    <lineage>
        <taxon>Bacteria</taxon>
        <taxon>Pseudomonadati</taxon>
        <taxon>Myxococcota</taxon>
        <taxon>Polyangia</taxon>
        <taxon>Nannocystales</taxon>
        <taxon>Nannocystaceae</taxon>
        <taxon>Plesiocystis</taxon>
    </lineage>
</organism>
<reference evidence="2 3" key="1">
    <citation type="submission" date="2007-06" db="EMBL/GenBank/DDBJ databases">
        <authorList>
            <person name="Shimkets L."/>
            <person name="Ferriera S."/>
            <person name="Johnson J."/>
            <person name="Kravitz S."/>
            <person name="Beeson K."/>
            <person name="Sutton G."/>
            <person name="Rogers Y.-H."/>
            <person name="Friedman R."/>
            <person name="Frazier M."/>
            <person name="Venter J.C."/>
        </authorList>
    </citation>
    <scope>NUCLEOTIDE SEQUENCE [LARGE SCALE GENOMIC DNA]</scope>
    <source>
        <strain evidence="2 3">SIR-1</strain>
    </source>
</reference>
<feature type="domain" description="ADYC" evidence="1">
    <location>
        <begin position="103"/>
        <end position="306"/>
    </location>
</feature>